<dbReference type="Proteomes" id="UP001152320">
    <property type="component" value="Chromosome 1"/>
</dbReference>
<protein>
    <submittedName>
        <fullName evidence="1">Uncharacterized protein</fullName>
    </submittedName>
</protein>
<dbReference type="OrthoDB" id="5989905at2759"/>
<gene>
    <name evidence="1" type="ORF">HOLleu_02300</name>
</gene>
<name>A0A9Q1CRK5_HOLLE</name>
<proteinExistence type="predicted"/>
<evidence type="ECO:0000313" key="1">
    <source>
        <dbReference type="EMBL" id="KAJ8049520.1"/>
    </source>
</evidence>
<accession>A0A9Q1CRK5</accession>
<dbReference type="AlphaFoldDB" id="A0A9Q1CRK5"/>
<organism evidence="1 2">
    <name type="scientific">Holothuria leucospilota</name>
    <name type="common">Black long sea cucumber</name>
    <name type="synonym">Mertensiothuria leucospilota</name>
    <dbReference type="NCBI Taxonomy" id="206669"/>
    <lineage>
        <taxon>Eukaryota</taxon>
        <taxon>Metazoa</taxon>
        <taxon>Echinodermata</taxon>
        <taxon>Eleutherozoa</taxon>
        <taxon>Echinozoa</taxon>
        <taxon>Holothuroidea</taxon>
        <taxon>Aspidochirotacea</taxon>
        <taxon>Aspidochirotida</taxon>
        <taxon>Holothuriidae</taxon>
        <taxon>Holothuria</taxon>
    </lineage>
</organism>
<evidence type="ECO:0000313" key="2">
    <source>
        <dbReference type="Proteomes" id="UP001152320"/>
    </source>
</evidence>
<reference evidence="1" key="1">
    <citation type="submission" date="2021-10" db="EMBL/GenBank/DDBJ databases">
        <title>Tropical sea cucumber genome reveals ecological adaptation and Cuvierian tubules defense mechanism.</title>
        <authorList>
            <person name="Chen T."/>
        </authorList>
    </citation>
    <scope>NUCLEOTIDE SEQUENCE</scope>
    <source>
        <strain evidence="1">Nanhai2018</strain>
        <tissue evidence="1">Muscle</tissue>
    </source>
</reference>
<dbReference type="EMBL" id="JAIZAY010000001">
    <property type="protein sequence ID" value="KAJ8049520.1"/>
    <property type="molecule type" value="Genomic_DNA"/>
</dbReference>
<sequence length="74" mass="8882">MHVLAYHIPEVMKLHGNASFFCQQGLEKLNHLVTKWYFRSTNFSKTALEQIMNKQHRLRLLENSCVRTPKWRIL</sequence>
<keyword evidence="2" id="KW-1185">Reference proteome</keyword>
<comment type="caution">
    <text evidence="1">The sequence shown here is derived from an EMBL/GenBank/DDBJ whole genome shotgun (WGS) entry which is preliminary data.</text>
</comment>